<dbReference type="Pfam" id="PF00908">
    <property type="entry name" value="dTDP_sugar_isom"/>
    <property type="match status" value="1"/>
</dbReference>
<sequence>MADRFVAEATPFDGLVVVNRRILKDDRGFLTRLFCPDDLKAFGWSGRVAQVNETGTVQRGTVRGMHFQNPPFAEIKLIACTRGRVLDVVVDIRHGSPTFLKHFAVELSEDNGRSLLVPRGFAHGFQTLTDDAHMLYMHSESYVAASEGGLHSQDPRLAIGWPLPVINLSSRDAAHPLLQPDYVGVVL</sequence>
<evidence type="ECO:0000256" key="8">
    <source>
        <dbReference type="PIRSR" id="PIRSR600888-1"/>
    </source>
</evidence>
<keyword evidence="11" id="KW-1185">Reference proteome</keyword>
<dbReference type="EC" id="5.1.3.13" evidence="3"/>
<comment type="caution">
    <text evidence="10">The sequence shown here is derived from an EMBL/GenBank/DDBJ whole genome shotgun (WGS) entry which is preliminary data.</text>
</comment>
<evidence type="ECO:0000313" key="10">
    <source>
        <dbReference type="EMBL" id="OJG00982.1"/>
    </source>
</evidence>
<dbReference type="OrthoDB" id="9800680at2"/>
<comment type="catalytic activity">
    <reaction evidence="1">
        <text>dTDP-4-dehydro-6-deoxy-alpha-D-glucose = dTDP-4-dehydro-beta-L-rhamnose</text>
        <dbReference type="Rhea" id="RHEA:16969"/>
        <dbReference type="ChEBI" id="CHEBI:57649"/>
        <dbReference type="ChEBI" id="CHEBI:62830"/>
        <dbReference type="EC" id="5.1.3.13"/>
    </reaction>
</comment>
<dbReference type="Proteomes" id="UP000182661">
    <property type="component" value="Unassembled WGS sequence"/>
</dbReference>
<dbReference type="RefSeq" id="WP_071831078.1">
    <property type="nucleotide sequence ID" value="NZ_LSRP01000002.1"/>
</dbReference>
<dbReference type="InterPro" id="IPR011051">
    <property type="entry name" value="RmlC_Cupin_sf"/>
</dbReference>
<comment type="function">
    <text evidence="2">Catalyzes the epimerization of the C3' and C5'positions of dTDP-6-deoxy-D-xylo-4-hexulose, forming dTDP-6-deoxy-L-lyxo-4-hexulose.</text>
</comment>
<dbReference type="PANTHER" id="PTHR21047">
    <property type="entry name" value="DTDP-6-DEOXY-D-GLUCOSE-3,5 EPIMERASE"/>
    <property type="match status" value="1"/>
</dbReference>
<dbReference type="Gene3D" id="2.60.120.10">
    <property type="entry name" value="Jelly Rolls"/>
    <property type="match status" value="1"/>
</dbReference>
<feature type="active site" description="Proton donor" evidence="8">
    <location>
        <position position="136"/>
    </location>
</feature>
<organism evidence="10 11">
    <name type="scientific">Pararhizobium antarcticum</name>
    <dbReference type="NCBI Taxonomy" id="1798805"/>
    <lineage>
        <taxon>Bacteria</taxon>
        <taxon>Pseudomonadati</taxon>
        <taxon>Pseudomonadota</taxon>
        <taxon>Alphaproteobacteria</taxon>
        <taxon>Hyphomicrobiales</taxon>
        <taxon>Rhizobiaceae</taxon>
        <taxon>Rhizobium/Agrobacterium group</taxon>
        <taxon>Pararhizobium</taxon>
    </lineage>
</organism>
<evidence type="ECO:0000256" key="6">
    <source>
        <dbReference type="ARBA" id="ARBA00031424"/>
    </source>
</evidence>
<feature type="active site" description="Proton acceptor" evidence="8">
    <location>
        <position position="66"/>
    </location>
</feature>
<evidence type="ECO:0000256" key="5">
    <source>
        <dbReference type="ARBA" id="ARBA00029758"/>
    </source>
</evidence>
<evidence type="ECO:0000313" key="11">
    <source>
        <dbReference type="Proteomes" id="UP000182661"/>
    </source>
</evidence>
<accession>A0A657M280</accession>
<dbReference type="GO" id="GO:0008830">
    <property type="term" value="F:dTDP-4-dehydrorhamnose 3,5-epimerase activity"/>
    <property type="evidence" value="ECO:0007669"/>
    <property type="project" value="UniProtKB-EC"/>
</dbReference>
<evidence type="ECO:0000256" key="9">
    <source>
        <dbReference type="PIRSR" id="PIRSR600888-3"/>
    </source>
</evidence>
<dbReference type="AlphaFoldDB" id="A0A657M280"/>
<protein>
    <recommendedName>
        <fullName evidence="4">dTDP-4-dehydrorhamnose 3,5-epimerase</fullName>
        <ecNumber evidence="3">5.1.3.13</ecNumber>
    </recommendedName>
    <alternativeName>
        <fullName evidence="6">Thymidine diphospho-4-keto-rhamnose 3,5-epimerase</fullName>
    </alternativeName>
    <alternativeName>
        <fullName evidence="5">dTDP-4-keto-6-deoxyglucose 3,5-epimerase</fullName>
    </alternativeName>
    <alternativeName>
        <fullName evidence="7">dTDP-6-deoxy-D-xylo-4-hexulose 3,5-epimerase</fullName>
    </alternativeName>
</protein>
<dbReference type="GO" id="GO:0019305">
    <property type="term" value="P:dTDP-rhamnose biosynthetic process"/>
    <property type="evidence" value="ECO:0007669"/>
    <property type="project" value="TreeGrafter"/>
</dbReference>
<evidence type="ECO:0000256" key="7">
    <source>
        <dbReference type="ARBA" id="ARBA00033311"/>
    </source>
</evidence>
<proteinExistence type="predicted"/>
<dbReference type="SUPFAM" id="SSF51182">
    <property type="entry name" value="RmlC-like cupins"/>
    <property type="match status" value="1"/>
</dbReference>
<dbReference type="PANTHER" id="PTHR21047:SF2">
    <property type="entry name" value="THYMIDINE DIPHOSPHO-4-KETO-RHAMNOSE 3,5-EPIMERASE"/>
    <property type="match status" value="1"/>
</dbReference>
<name>A0A657M280_9HYPH</name>
<dbReference type="GO" id="GO:0000271">
    <property type="term" value="P:polysaccharide biosynthetic process"/>
    <property type="evidence" value="ECO:0007669"/>
    <property type="project" value="TreeGrafter"/>
</dbReference>
<reference evidence="10 11" key="1">
    <citation type="submission" date="2016-02" db="EMBL/GenBank/DDBJ databases">
        <title>Genome sequencing of a beta-galactosidase producing bacteria Rhizobium sp. 59.</title>
        <authorList>
            <person name="Wang D."/>
            <person name="Kot W."/>
            <person name="Qin Y."/>
            <person name="Hansen L."/>
            <person name="Naqvi K."/>
            <person name="Rensing C."/>
        </authorList>
    </citation>
    <scope>NUCLEOTIDE SEQUENCE [LARGE SCALE GENOMIC DNA]</scope>
    <source>
        <strain evidence="10 11">59</strain>
    </source>
</reference>
<dbReference type="EMBL" id="LSRP01000002">
    <property type="protein sequence ID" value="OJG00982.1"/>
    <property type="molecule type" value="Genomic_DNA"/>
</dbReference>
<evidence type="ECO:0000256" key="3">
    <source>
        <dbReference type="ARBA" id="ARBA00012098"/>
    </source>
</evidence>
<dbReference type="InterPro" id="IPR000888">
    <property type="entry name" value="RmlC-like"/>
</dbReference>
<evidence type="ECO:0000256" key="4">
    <source>
        <dbReference type="ARBA" id="ARBA00019595"/>
    </source>
</evidence>
<dbReference type="GO" id="GO:0005829">
    <property type="term" value="C:cytosol"/>
    <property type="evidence" value="ECO:0007669"/>
    <property type="project" value="TreeGrafter"/>
</dbReference>
<dbReference type="InterPro" id="IPR014710">
    <property type="entry name" value="RmlC-like_jellyroll"/>
</dbReference>
<gene>
    <name evidence="10" type="ORF">AX760_09130</name>
</gene>
<evidence type="ECO:0000256" key="2">
    <source>
        <dbReference type="ARBA" id="ARBA00001997"/>
    </source>
</evidence>
<dbReference type="CDD" id="cd00438">
    <property type="entry name" value="cupin_RmlC"/>
    <property type="match status" value="1"/>
</dbReference>
<feature type="site" description="Participates in a stacking interaction with the thymidine ring of dTDP-4-oxo-6-deoxyglucose" evidence="9">
    <location>
        <position position="142"/>
    </location>
</feature>
<evidence type="ECO:0000256" key="1">
    <source>
        <dbReference type="ARBA" id="ARBA00001298"/>
    </source>
</evidence>